<evidence type="ECO:0000313" key="1">
    <source>
        <dbReference type="EMBL" id="AUV56833.1"/>
    </source>
</evidence>
<organism evidence="1 2">
    <name type="scientific">Faecalibacterium phage FP_Taranis</name>
    <dbReference type="NCBI Taxonomy" id="2070186"/>
    <lineage>
        <taxon>Viruses</taxon>
        <taxon>Duplodnaviria</taxon>
        <taxon>Heunggongvirae</taxon>
        <taxon>Uroviricota</taxon>
        <taxon>Caudoviricetes</taxon>
        <taxon>Taranisvirus</taxon>
        <taxon>Taranisvirus taranis</taxon>
    </lineage>
</organism>
<dbReference type="EMBL" id="MG711467">
    <property type="protein sequence ID" value="AUV56833.1"/>
    <property type="molecule type" value="Genomic_DNA"/>
</dbReference>
<evidence type="ECO:0000313" key="2">
    <source>
        <dbReference type="Proteomes" id="UP000241620"/>
    </source>
</evidence>
<dbReference type="GeneID" id="54987797"/>
<accession>A0A2K9V431</accession>
<name>A0A2K9V431_9CAUD</name>
<proteinExistence type="predicted"/>
<reference evidence="1 2" key="1">
    <citation type="submission" date="2017-12" db="EMBL/GenBank/DDBJ databases">
        <title>Phages infecting Faecalibacterium prausnitzii belong to novel viral genera that help decipher intestinal viromes.</title>
        <authorList>
            <person name="Petit M.-A."/>
            <person name="De Paepe M."/>
            <person name="Benevides L."/>
            <person name="Langella P."/>
        </authorList>
    </citation>
    <scope>NUCLEOTIDE SEQUENCE [LARGE SCALE GENOMIC DNA]</scope>
</reference>
<dbReference type="Proteomes" id="UP000241620">
    <property type="component" value="Segment"/>
</dbReference>
<dbReference type="RefSeq" id="YP_009797383.1">
    <property type="nucleotide sequence ID" value="NC_047914.1"/>
</dbReference>
<dbReference type="KEGG" id="vg:54987797"/>
<sequence>MKTITVKHEVSPGRESCEFGGDFWGKEVCKYHTFRTQTHGRKAPPEYRKPKCLLFDCWLEQPYKKCEACKKACMEAEYDNGTTAFHG</sequence>
<keyword evidence="2" id="KW-1185">Reference proteome</keyword>
<protein>
    <submittedName>
        <fullName evidence="1">Uncharacterized protein</fullName>
    </submittedName>
</protein>